<reference evidence="1" key="1">
    <citation type="journal article" date="2020" name="Cell">
        <title>Large-Scale Comparative Analyses of Tick Genomes Elucidate Their Genetic Diversity and Vector Capacities.</title>
        <authorList>
            <consortium name="Tick Genome and Microbiome Consortium (TIGMIC)"/>
            <person name="Jia N."/>
            <person name="Wang J."/>
            <person name="Shi W."/>
            <person name="Du L."/>
            <person name="Sun Y."/>
            <person name="Zhan W."/>
            <person name="Jiang J.F."/>
            <person name="Wang Q."/>
            <person name="Zhang B."/>
            <person name="Ji P."/>
            <person name="Bell-Sakyi L."/>
            <person name="Cui X.M."/>
            <person name="Yuan T.T."/>
            <person name="Jiang B.G."/>
            <person name="Yang W.F."/>
            <person name="Lam T.T."/>
            <person name="Chang Q.C."/>
            <person name="Ding S.J."/>
            <person name="Wang X.J."/>
            <person name="Zhu J.G."/>
            <person name="Ruan X.D."/>
            <person name="Zhao L."/>
            <person name="Wei J.T."/>
            <person name="Ye R.Z."/>
            <person name="Que T.C."/>
            <person name="Du C.H."/>
            <person name="Zhou Y.H."/>
            <person name="Cheng J.X."/>
            <person name="Dai P.F."/>
            <person name="Guo W.B."/>
            <person name="Han X.H."/>
            <person name="Huang E.J."/>
            <person name="Li L.F."/>
            <person name="Wei W."/>
            <person name="Gao Y.C."/>
            <person name="Liu J.Z."/>
            <person name="Shao H.Z."/>
            <person name="Wang X."/>
            <person name="Wang C.C."/>
            <person name="Yang T.C."/>
            <person name="Huo Q.B."/>
            <person name="Li W."/>
            <person name="Chen H.Y."/>
            <person name="Chen S.E."/>
            <person name="Zhou L.G."/>
            <person name="Ni X.B."/>
            <person name="Tian J.H."/>
            <person name="Sheng Y."/>
            <person name="Liu T."/>
            <person name="Pan Y.S."/>
            <person name="Xia L.Y."/>
            <person name="Li J."/>
            <person name="Zhao F."/>
            <person name="Cao W.C."/>
        </authorList>
    </citation>
    <scope>NUCLEOTIDE SEQUENCE</scope>
    <source>
        <strain evidence="1">Rmic-2018</strain>
    </source>
</reference>
<name>A0A9J6E223_RHIMP</name>
<organism evidence="1 2">
    <name type="scientific">Rhipicephalus microplus</name>
    <name type="common">Cattle tick</name>
    <name type="synonym">Boophilus microplus</name>
    <dbReference type="NCBI Taxonomy" id="6941"/>
    <lineage>
        <taxon>Eukaryota</taxon>
        <taxon>Metazoa</taxon>
        <taxon>Ecdysozoa</taxon>
        <taxon>Arthropoda</taxon>
        <taxon>Chelicerata</taxon>
        <taxon>Arachnida</taxon>
        <taxon>Acari</taxon>
        <taxon>Parasitiformes</taxon>
        <taxon>Ixodida</taxon>
        <taxon>Ixodoidea</taxon>
        <taxon>Ixodidae</taxon>
        <taxon>Rhipicephalinae</taxon>
        <taxon>Rhipicephalus</taxon>
        <taxon>Boophilus</taxon>
    </lineage>
</organism>
<sequence>MEQGACSALFSNSYDHFCSSMRNFFSRPLREGVRAIFCGHYHCNAGGFYKDMELVVTSAIGAQLGCDILGLRVVKVREDNIEHQYYALDEIPETVCLH</sequence>
<reference evidence="1" key="2">
    <citation type="submission" date="2021-09" db="EMBL/GenBank/DDBJ databases">
        <authorList>
            <person name="Jia N."/>
            <person name="Wang J."/>
            <person name="Shi W."/>
            <person name="Du L."/>
            <person name="Sun Y."/>
            <person name="Zhan W."/>
            <person name="Jiang J."/>
            <person name="Wang Q."/>
            <person name="Zhang B."/>
            <person name="Ji P."/>
            <person name="Sakyi L.B."/>
            <person name="Cui X."/>
            <person name="Yuan T."/>
            <person name="Jiang B."/>
            <person name="Yang W."/>
            <person name="Lam T.T.-Y."/>
            <person name="Chang Q."/>
            <person name="Ding S."/>
            <person name="Wang X."/>
            <person name="Zhu J."/>
            <person name="Ruan X."/>
            <person name="Zhao L."/>
            <person name="Wei J."/>
            <person name="Que T."/>
            <person name="Du C."/>
            <person name="Cheng J."/>
            <person name="Dai P."/>
            <person name="Han X."/>
            <person name="Huang E."/>
            <person name="Gao Y."/>
            <person name="Liu J."/>
            <person name="Shao H."/>
            <person name="Ye R."/>
            <person name="Li L."/>
            <person name="Wei W."/>
            <person name="Wang X."/>
            <person name="Wang C."/>
            <person name="Huo Q."/>
            <person name="Li W."/>
            <person name="Guo W."/>
            <person name="Chen H."/>
            <person name="Chen S."/>
            <person name="Zhou L."/>
            <person name="Zhou L."/>
            <person name="Ni X."/>
            <person name="Tian J."/>
            <person name="Zhou Y."/>
            <person name="Sheng Y."/>
            <person name="Liu T."/>
            <person name="Pan Y."/>
            <person name="Xia L."/>
            <person name="Li J."/>
            <person name="Zhao F."/>
            <person name="Cao W."/>
        </authorList>
    </citation>
    <scope>NUCLEOTIDE SEQUENCE</scope>
    <source>
        <strain evidence="1">Rmic-2018</strain>
        <tissue evidence="1">Larvae</tissue>
    </source>
</reference>
<dbReference type="VEuPathDB" id="VectorBase:LOC119180024"/>
<keyword evidence="2" id="KW-1185">Reference proteome</keyword>
<dbReference type="Gene3D" id="3.60.21.10">
    <property type="match status" value="1"/>
</dbReference>
<gene>
    <name evidence="1" type="ORF">HPB51_015317</name>
</gene>
<dbReference type="SUPFAM" id="SSF56300">
    <property type="entry name" value="Metallo-dependent phosphatases"/>
    <property type="match status" value="1"/>
</dbReference>
<evidence type="ECO:0000313" key="1">
    <source>
        <dbReference type="EMBL" id="KAH8028326.1"/>
    </source>
</evidence>
<proteinExistence type="predicted"/>
<dbReference type="InterPro" id="IPR029052">
    <property type="entry name" value="Metallo-depent_PP-like"/>
</dbReference>
<accession>A0A9J6E223</accession>
<evidence type="ECO:0000313" key="2">
    <source>
        <dbReference type="Proteomes" id="UP000821866"/>
    </source>
</evidence>
<comment type="caution">
    <text evidence="1">The sequence shown here is derived from an EMBL/GenBank/DDBJ whole genome shotgun (WGS) entry which is preliminary data.</text>
</comment>
<dbReference type="EMBL" id="JABSTU010000006">
    <property type="protein sequence ID" value="KAH8028326.1"/>
    <property type="molecule type" value="Genomic_DNA"/>
</dbReference>
<evidence type="ECO:0008006" key="3">
    <source>
        <dbReference type="Google" id="ProtNLM"/>
    </source>
</evidence>
<dbReference type="Proteomes" id="UP000821866">
    <property type="component" value="Chromosome 4"/>
</dbReference>
<protein>
    <recommendedName>
        <fullName evidence="3">Calcineurin-like phosphoesterase domain-containing protein</fullName>
    </recommendedName>
</protein>
<dbReference type="AlphaFoldDB" id="A0A9J6E223"/>